<dbReference type="SUPFAM" id="SSF51294">
    <property type="entry name" value="Hedgehog/intein (Hint) domain"/>
    <property type="match status" value="1"/>
</dbReference>
<evidence type="ECO:0000259" key="1">
    <source>
        <dbReference type="Pfam" id="PF13403"/>
    </source>
</evidence>
<feature type="domain" description="Hedgehog/Intein (Hint)" evidence="1">
    <location>
        <begin position="158"/>
        <end position="294"/>
    </location>
</feature>
<gene>
    <name evidence="2" type="ORF">SAMN04487859_1286</name>
</gene>
<accession>A0A1I5GBZ9</accession>
<dbReference type="AlphaFoldDB" id="A0A1I5GBZ9"/>
<dbReference type="EMBL" id="FOVP01000028">
    <property type="protein sequence ID" value="SFO33512.1"/>
    <property type="molecule type" value="Genomic_DNA"/>
</dbReference>
<dbReference type="InterPro" id="IPR036844">
    <property type="entry name" value="Hint_dom_sf"/>
</dbReference>
<dbReference type="Proteomes" id="UP000198599">
    <property type="component" value="Unassembled WGS sequence"/>
</dbReference>
<dbReference type="Pfam" id="PF13403">
    <property type="entry name" value="Hint_2"/>
    <property type="match status" value="1"/>
</dbReference>
<proteinExistence type="predicted"/>
<reference evidence="3" key="1">
    <citation type="submission" date="2016-10" db="EMBL/GenBank/DDBJ databases">
        <authorList>
            <person name="Varghese N."/>
            <person name="Submissions S."/>
        </authorList>
    </citation>
    <scope>NUCLEOTIDE SEQUENCE [LARGE SCALE GENOMIC DNA]</scope>
    <source>
        <strain evidence="3">DSM 28463</strain>
    </source>
</reference>
<dbReference type="InterPro" id="IPR028992">
    <property type="entry name" value="Hedgehog/Intein_dom"/>
</dbReference>
<dbReference type="Gene3D" id="2.170.16.10">
    <property type="entry name" value="Hedgehog/Intein (Hint) domain"/>
    <property type="match status" value="1"/>
</dbReference>
<evidence type="ECO:0000313" key="3">
    <source>
        <dbReference type="Proteomes" id="UP000198599"/>
    </source>
</evidence>
<protein>
    <submittedName>
        <fullName evidence="2">Hint domain-containing protein</fullName>
    </submittedName>
</protein>
<keyword evidence="3" id="KW-1185">Reference proteome</keyword>
<organism evidence="2 3">
    <name type="scientific">Roseovarius lutimaris</name>
    <dbReference type="NCBI Taxonomy" id="1005928"/>
    <lineage>
        <taxon>Bacteria</taxon>
        <taxon>Pseudomonadati</taxon>
        <taxon>Pseudomonadota</taxon>
        <taxon>Alphaproteobacteria</taxon>
        <taxon>Rhodobacterales</taxon>
        <taxon>Roseobacteraceae</taxon>
        <taxon>Roseovarius</taxon>
    </lineage>
</organism>
<evidence type="ECO:0000313" key="2">
    <source>
        <dbReference type="EMBL" id="SFO33512.1"/>
    </source>
</evidence>
<dbReference type="RefSeq" id="WP_177193912.1">
    <property type="nucleotide sequence ID" value="NZ_FOVP01000028.1"/>
</dbReference>
<sequence length="353" mass="37057">MPLFQFNDGVDDLNNQGSNVSVPFTDDGINFTLSTTGNPGFNAINYNPDDAGNDGLISITDSSGNAPFTLAINGGTASDRFGGTAGSITMTIAPAFFSGAWNVTFVDADNTANNVEFNNVAGGQVLKFGTTSSFSGVRFTPTGSGNFIMIDSLNASIVCYLEDTGIATPNGNVAVQDLRPGDMVLTADGGETAVKWVGIQPVQTRLTHPAKVNPICLTAGSIAQNVPAQDLYVSPDHAIAIDGILYNASTLVNGRSIYMVPKMPLDGFTYYHVETEAHELILAEGCAAETYLDGGTFADNFVNAGDRAKAPMIAAMDMPRVSSRRLVPTQVIDRLSARADELAATHTPIAEVA</sequence>
<dbReference type="STRING" id="1005928.SAMN04487859_1286"/>
<name>A0A1I5GBZ9_9RHOB</name>